<dbReference type="GO" id="GO:0005737">
    <property type="term" value="C:cytoplasm"/>
    <property type="evidence" value="ECO:0007669"/>
    <property type="project" value="TreeGrafter"/>
</dbReference>
<accession>A0AAW0Y7R2</accession>
<dbReference type="Proteomes" id="UP001445076">
    <property type="component" value="Unassembled WGS sequence"/>
</dbReference>
<evidence type="ECO:0000313" key="5">
    <source>
        <dbReference type="Proteomes" id="UP001445076"/>
    </source>
</evidence>
<dbReference type="EMBL" id="JARKIK010000011">
    <property type="protein sequence ID" value="KAK8748854.1"/>
    <property type="molecule type" value="Genomic_DNA"/>
</dbReference>
<dbReference type="PANTHER" id="PTHR14224:SF37">
    <property type="entry name" value="LEUCINE-RICH REPEAT-CONTAINING PROTEIN 14"/>
    <property type="match status" value="1"/>
</dbReference>
<dbReference type="InterPro" id="IPR032675">
    <property type="entry name" value="LRR_dom_sf"/>
</dbReference>
<dbReference type="AlphaFoldDB" id="A0AAW0Y7R2"/>
<evidence type="ECO:0000313" key="4">
    <source>
        <dbReference type="EMBL" id="KAK8748854.1"/>
    </source>
</evidence>
<dbReference type="InterPro" id="IPR001611">
    <property type="entry name" value="Leu-rich_rpt"/>
</dbReference>
<keyword evidence="5" id="KW-1185">Reference proteome</keyword>
<sequence>MLSGCLYHRLESVLPPLIPKGNSQMVCMTKEDMLYSSEIGDQDFSRLEFLSACVIMKDEYTAHHLLPRVPHSFYPALFQAVMQKCYYSRMDDLEKKRAAMPLLRALTINWPFESMTLRDLVPPLPSPTTKPQRIILRSSEEKLMKFLEALQTIPETFIQSKSAMAVEFKGPLCKLDITGFSLPISNVHLLERFVRMAYNPNSPPHYIRNEIRMDIRIEGEAESQFQALHVVCTISRHHGAGLVVKFRKVNITSIPGICLVSLPKETECLELELCGLCNNSLLPLLCIPKSLTSLSLAHNRNITSLQFLSQLPCLCELNISGINVRDKCEPIGSLPQGLQYLKLVGCRVRSADLQVLITSKHVLTLRHLDLSENPLGGPEDFYSLCKLCQKLQKVSVLEVENCNLNTVIPELLTQLINILTQMPTLAFLRLNRNDFSSWSITKHIVCLGYSRTMRCLCMTVPSEVYISDDYTVIDKRIKKLCTDFLSSLQAMNATHVAVEWIEESLYSRWFYTI</sequence>
<protein>
    <recommendedName>
        <fullName evidence="2">Leucine-rich repeat-containing protein 14</fullName>
    </recommendedName>
</protein>
<reference evidence="4 5" key="1">
    <citation type="journal article" date="2024" name="BMC Genomics">
        <title>Genome assembly of redclaw crayfish (Cherax quadricarinatus) provides insights into its immune adaptation and hypoxia tolerance.</title>
        <authorList>
            <person name="Liu Z."/>
            <person name="Zheng J."/>
            <person name="Li H."/>
            <person name="Fang K."/>
            <person name="Wang S."/>
            <person name="He J."/>
            <person name="Zhou D."/>
            <person name="Weng S."/>
            <person name="Chi M."/>
            <person name="Gu Z."/>
            <person name="He J."/>
            <person name="Li F."/>
            <person name="Wang M."/>
        </authorList>
    </citation>
    <scope>NUCLEOTIDE SEQUENCE [LARGE SCALE GENOMIC DNA]</scope>
    <source>
        <strain evidence="4">ZL_2023a</strain>
    </source>
</reference>
<comment type="caution">
    <text evidence="4">The sequence shown here is derived from an EMBL/GenBank/DDBJ whole genome shotgun (WGS) entry which is preliminary data.</text>
</comment>
<dbReference type="SUPFAM" id="SSF52047">
    <property type="entry name" value="RNI-like"/>
    <property type="match status" value="1"/>
</dbReference>
<keyword evidence="3" id="KW-0677">Repeat</keyword>
<dbReference type="Gene3D" id="3.80.10.10">
    <property type="entry name" value="Ribonuclease Inhibitor"/>
    <property type="match status" value="1"/>
</dbReference>
<proteinExistence type="inferred from homology"/>
<evidence type="ECO:0000256" key="3">
    <source>
        <dbReference type="ARBA" id="ARBA00022737"/>
    </source>
</evidence>
<comment type="similarity">
    <text evidence="1">Belongs to the PRAME family. LRRC14 subfamily.</text>
</comment>
<name>A0AAW0Y7R2_CHEQU</name>
<dbReference type="PANTHER" id="PTHR14224">
    <property type="entry name" value="SIMILAR TO PREFERENTIALLY EXPRESSED ANTIGEN IN MELANOMA-LIKE 3"/>
    <property type="match status" value="1"/>
</dbReference>
<gene>
    <name evidence="4" type="ORF">OTU49_016031</name>
</gene>
<organism evidence="4 5">
    <name type="scientific">Cherax quadricarinatus</name>
    <name type="common">Australian red claw crayfish</name>
    <dbReference type="NCBI Taxonomy" id="27406"/>
    <lineage>
        <taxon>Eukaryota</taxon>
        <taxon>Metazoa</taxon>
        <taxon>Ecdysozoa</taxon>
        <taxon>Arthropoda</taxon>
        <taxon>Crustacea</taxon>
        <taxon>Multicrustacea</taxon>
        <taxon>Malacostraca</taxon>
        <taxon>Eumalacostraca</taxon>
        <taxon>Eucarida</taxon>
        <taxon>Decapoda</taxon>
        <taxon>Pleocyemata</taxon>
        <taxon>Astacidea</taxon>
        <taxon>Parastacoidea</taxon>
        <taxon>Parastacidae</taxon>
        <taxon>Cherax</taxon>
    </lineage>
</organism>
<dbReference type="InterPro" id="IPR050694">
    <property type="entry name" value="LRRC14/PRAME"/>
</dbReference>
<evidence type="ECO:0000256" key="1">
    <source>
        <dbReference type="ARBA" id="ARBA00009552"/>
    </source>
</evidence>
<dbReference type="PROSITE" id="PS51450">
    <property type="entry name" value="LRR"/>
    <property type="match status" value="1"/>
</dbReference>
<evidence type="ECO:0000256" key="2">
    <source>
        <dbReference type="ARBA" id="ARBA00014228"/>
    </source>
</evidence>